<reference evidence="1 2" key="1">
    <citation type="submission" date="2016-10" db="EMBL/GenBank/DDBJ databases">
        <title>Draft genome sequence of Methylobacterium extorquens CP3, a seed endophyte of Crotalaria pumila with plant growth-promoting and metal tolerance properties.</title>
        <authorList>
            <person name="Sanchez-Lopez A.S."/>
            <person name="Van Hamme J.D."/>
            <person name="Thijs S."/>
            <person name="Mcammond B.M."/>
            <person name="Stevens V."/>
            <person name="Gonzalez-Chavez M.D.C."/>
            <person name="Vangronsveld J."/>
        </authorList>
    </citation>
    <scope>NUCLEOTIDE SEQUENCE [LARGE SCALE GENOMIC DNA]</scope>
    <source>
        <strain evidence="1 2">CP3</strain>
    </source>
</reference>
<evidence type="ECO:0000313" key="2">
    <source>
        <dbReference type="Proteomes" id="UP000180215"/>
    </source>
</evidence>
<dbReference type="Proteomes" id="UP000180215">
    <property type="component" value="Unassembled WGS sequence"/>
</dbReference>
<protein>
    <submittedName>
        <fullName evidence="1">Uncharacterized protein</fullName>
    </submittedName>
</protein>
<name>A0A1S1P359_METEX</name>
<proteinExistence type="predicted"/>
<sequence length="72" mass="8032">MERLQAHGWDLSEELQDECRLLELVHHQSAIEDFLPNGMRFPIAGVFAQHAVITAHGISARTVERLQAAQAA</sequence>
<organism evidence="1 2">
    <name type="scientific">Methylorubrum extorquens</name>
    <name type="common">Methylobacterium dichloromethanicum</name>
    <name type="synonym">Methylobacterium extorquens</name>
    <dbReference type="NCBI Taxonomy" id="408"/>
    <lineage>
        <taxon>Bacteria</taxon>
        <taxon>Pseudomonadati</taxon>
        <taxon>Pseudomonadota</taxon>
        <taxon>Alphaproteobacteria</taxon>
        <taxon>Hyphomicrobiales</taxon>
        <taxon>Methylobacteriaceae</taxon>
        <taxon>Methylorubrum</taxon>
    </lineage>
</organism>
<evidence type="ECO:0000313" key="1">
    <source>
        <dbReference type="EMBL" id="OHV17428.1"/>
    </source>
</evidence>
<dbReference type="AlphaFoldDB" id="A0A1S1P359"/>
<comment type="caution">
    <text evidence="1">The sequence shown here is derived from an EMBL/GenBank/DDBJ whole genome shotgun (WGS) entry which is preliminary data.</text>
</comment>
<dbReference type="EMBL" id="MNAO01000040">
    <property type="protein sequence ID" value="OHV17428.1"/>
    <property type="molecule type" value="Genomic_DNA"/>
</dbReference>
<accession>A0A1S1P359</accession>
<gene>
    <name evidence="1" type="ORF">BK022_05760</name>
</gene>